<dbReference type="Proteomes" id="UP000181790">
    <property type="component" value="Unassembled WGS sequence"/>
</dbReference>
<keyword evidence="1" id="KW-0472">Membrane</keyword>
<proteinExistence type="predicted"/>
<organism evidence="2 3">
    <name type="scientific">Arsenicibacter rosenii</name>
    <dbReference type="NCBI Taxonomy" id="1750698"/>
    <lineage>
        <taxon>Bacteria</taxon>
        <taxon>Pseudomonadati</taxon>
        <taxon>Bacteroidota</taxon>
        <taxon>Cytophagia</taxon>
        <taxon>Cytophagales</taxon>
        <taxon>Spirosomataceae</taxon>
        <taxon>Arsenicibacter</taxon>
    </lineage>
</organism>
<accession>A0A1S2VBI6</accession>
<keyword evidence="1" id="KW-0812">Transmembrane</keyword>
<name>A0A1S2VBI6_9BACT</name>
<evidence type="ECO:0000256" key="1">
    <source>
        <dbReference type="SAM" id="Phobius"/>
    </source>
</evidence>
<keyword evidence="3" id="KW-1185">Reference proteome</keyword>
<dbReference type="RefSeq" id="WP_071506293.1">
    <property type="nucleotide sequence ID" value="NZ_MORL01000029.1"/>
</dbReference>
<protein>
    <submittedName>
        <fullName evidence="2">Uncharacterized protein</fullName>
    </submittedName>
</protein>
<sequence>MKKKLLPLGCFLPSLLCMLLVFKTDDQLLAGVLKGISLLLLLLTIKYLRQGGFTDNTPL</sequence>
<feature type="transmembrane region" description="Helical" evidence="1">
    <location>
        <begin position="28"/>
        <end position="48"/>
    </location>
</feature>
<evidence type="ECO:0000313" key="3">
    <source>
        <dbReference type="Proteomes" id="UP000181790"/>
    </source>
</evidence>
<reference evidence="2 3" key="1">
    <citation type="submission" date="2016-10" db="EMBL/GenBank/DDBJ databases">
        <title>Arsenicibacter rosenii gen. nov., sp. nov., an efficient arsenic-methylating bacterium isolated from an arsenic-contaminated paddy soil.</title>
        <authorList>
            <person name="Huang K."/>
        </authorList>
    </citation>
    <scope>NUCLEOTIDE SEQUENCE [LARGE SCALE GENOMIC DNA]</scope>
    <source>
        <strain evidence="2 3">SM-1</strain>
    </source>
</reference>
<evidence type="ECO:0000313" key="2">
    <source>
        <dbReference type="EMBL" id="OIN56052.1"/>
    </source>
</evidence>
<keyword evidence="1" id="KW-1133">Transmembrane helix</keyword>
<dbReference type="AlphaFoldDB" id="A0A1S2VBI6"/>
<gene>
    <name evidence="2" type="ORF">BLX24_26710</name>
</gene>
<comment type="caution">
    <text evidence="2">The sequence shown here is derived from an EMBL/GenBank/DDBJ whole genome shotgun (WGS) entry which is preliminary data.</text>
</comment>
<dbReference type="EMBL" id="MORL01000029">
    <property type="protein sequence ID" value="OIN56052.1"/>
    <property type="molecule type" value="Genomic_DNA"/>
</dbReference>
<feature type="transmembrane region" description="Helical" evidence="1">
    <location>
        <begin position="5"/>
        <end position="22"/>
    </location>
</feature>